<dbReference type="GeneID" id="18924869"/>
<keyword evidence="4" id="KW-1185">Reference proteome</keyword>
<feature type="domain" description="DUF6589" evidence="2">
    <location>
        <begin position="470"/>
        <end position="676"/>
    </location>
</feature>
<evidence type="ECO:0000259" key="2">
    <source>
        <dbReference type="Pfam" id="PF20231"/>
    </source>
</evidence>
<feature type="region of interest" description="Disordered" evidence="1">
    <location>
        <begin position="264"/>
        <end position="294"/>
    </location>
</feature>
<proteinExistence type="predicted"/>
<sequence>MALVQSSHSGWIETPKGETAVHQEPQDLARIKDTSERRCNNIYTWPPAHAGSPFETYHAAFNVSLLRRMDTQSYSQVIWTNIRTEALVISAYTTWTCDTSFLQGDHSHLMPSMATSVPSTVSRTLLICEYMNTLNGFTPREFMWTFLSSTHPDLIYRRRLMKTGLGTRQTRSIFKNLGKLTSSCPQGAADWEQLILEDASENVNAQDVPRGEFPSGPYVSSKKITPDYFTEAAEAHRESQIRTGMNFLHQLIHRKLASGMRVKDIHHDPGEDEDPSEDPSQPGSMTHEGQPEGSTIEGALDEAKVLSLENMVYVKPTAADLETHKLATIPVMVCSMIAMACNRRANAIPLANGIITLAAGVTCRTNEWLYALGLTTSRWTILQALEHLRVVQEHRMMEIFKINHKLLPLLCYENVDIHLRIHNTRIETSSWLLHGTWGFFKVIEACVLAKCPEEVVNLASFLDSMASAQKKPVLMSAFAPKPDELAHWVSVIKSQLASALKEYVEHLPGAPARSGLPPLVCQPPAIDPIALHKPNIHFLRMVDAPDSSAEGVGRVFDAIKSQIGVSSEDLAEKLLIAGGDVGSNMLLESLRVKQYPPIDHIEGLESILSVFGGAHTTWNIAKNLWALHWGRTDKGEDSGVWRTSFALGGDYKKPVALQDFNSIMREMRIVHKANLIFIIKSVRIRACNLPNKKLCLLTYERQASLPRDAAVRRRH</sequence>
<name>F4S8H4_MELLP</name>
<dbReference type="RefSeq" id="XP_007417717.1">
    <property type="nucleotide sequence ID" value="XM_007417655.1"/>
</dbReference>
<dbReference type="AlphaFoldDB" id="F4S8H4"/>
<dbReference type="InterPro" id="IPR046496">
    <property type="entry name" value="DUF6589"/>
</dbReference>
<evidence type="ECO:0000256" key="1">
    <source>
        <dbReference type="SAM" id="MobiDB-lite"/>
    </source>
</evidence>
<accession>F4S8H4</accession>
<dbReference type="HOGENOM" id="CLU_009176_3_1_1"/>
<dbReference type="EMBL" id="GL883165">
    <property type="protein sequence ID" value="EGF99021.1"/>
    <property type="molecule type" value="Genomic_DNA"/>
</dbReference>
<protein>
    <recommendedName>
        <fullName evidence="2">DUF6589 domain-containing protein</fullName>
    </recommendedName>
</protein>
<dbReference type="Pfam" id="PF20231">
    <property type="entry name" value="DUF6589"/>
    <property type="match status" value="1"/>
</dbReference>
<dbReference type="OrthoDB" id="2501184at2759"/>
<evidence type="ECO:0000313" key="3">
    <source>
        <dbReference type="EMBL" id="EGF99021.1"/>
    </source>
</evidence>
<reference evidence="4" key="1">
    <citation type="journal article" date="2011" name="Proc. Natl. Acad. Sci. U.S.A.">
        <title>Obligate biotrophy features unraveled by the genomic analysis of rust fungi.</title>
        <authorList>
            <person name="Duplessis S."/>
            <person name="Cuomo C.A."/>
            <person name="Lin Y.-C."/>
            <person name="Aerts A."/>
            <person name="Tisserant E."/>
            <person name="Veneault-Fourrey C."/>
            <person name="Joly D.L."/>
            <person name="Hacquard S."/>
            <person name="Amselem J."/>
            <person name="Cantarel B.L."/>
            <person name="Chiu R."/>
            <person name="Coutinho P.M."/>
            <person name="Feau N."/>
            <person name="Field M."/>
            <person name="Frey P."/>
            <person name="Gelhaye E."/>
            <person name="Goldberg J."/>
            <person name="Grabherr M.G."/>
            <person name="Kodira C.D."/>
            <person name="Kohler A."/>
            <person name="Kuees U."/>
            <person name="Lindquist E.A."/>
            <person name="Lucas S.M."/>
            <person name="Mago R."/>
            <person name="Mauceli E."/>
            <person name="Morin E."/>
            <person name="Murat C."/>
            <person name="Pangilinan J.L."/>
            <person name="Park R."/>
            <person name="Pearson M."/>
            <person name="Quesneville H."/>
            <person name="Rouhier N."/>
            <person name="Sakthikumar S."/>
            <person name="Salamov A.A."/>
            <person name="Schmutz J."/>
            <person name="Selles B."/>
            <person name="Shapiro H."/>
            <person name="Tanguay P."/>
            <person name="Tuskan G.A."/>
            <person name="Henrissat B."/>
            <person name="Van de Peer Y."/>
            <person name="Rouze P."/>
            <person name="Ellis J.G."/>
            <person name="Dodds P.N."/>
            <person name="Schein J.E."/>
            <person name="Zhong S."/>
            <person name="Hamelin R.C."/>
            <person name="Grigoriev I.V."/>
            <person name="Szabo L.J."/>
            <person name="Martin F."/>
        </authorList>
    </citation>
    <scope>NUCLEOTIDE SEQUENCE [LARGE SCALE GENOMIC DNA]</scope>
    <source>
        <strain evidence="4">98AG31 / pathotype 3-4-7</strain>
    </source>
</reference>
<evidence type="ECO:0000313" key="4">
    <source>
        <dbReference type="Proteomes" id="UP000001072"/>
    </source>
</evidence>
<organism evidence="4">
    <name type="scientific">Melampsora larici-populina (strain 98AG31 / pathotype 3-4-7)</name>
    <name type="common">Poplar leaf rust fungus</name>
    <dbReference type="NCBI Taxonomy" id="747676"/>
    <lineage>
        <taxon>Eukaryota</taxon>
        <taxon>Fungi</taxon>
        <taxon>Dikarya</taxon>
        <taxon>Basidiomycota</taxon>
        <taxon>Pucciniomycotina</taxon>
        <taxon>Pucciniomycetes</taxon>
        <taxon>Pucciniales</taxon>
        <taxon>Melampsoraceae</taxon>
        <taxon>Melampsora</taxon>
    </lineage>
</organism>
<gene>
    <name evidence="3" type="ORF">MELLADRAFT_113065</name>
</gene>
<dbReference type="InParanoid" id="F4S8H4"/>
<feature type="region of interest" description="Disordered" evidence="1">
    <location>
        <begin position="1"/>
        <end position="23"/>
    </location>
</feature>
<dbReference type="Proteomes" id="UP000001072">
    <property type="component" value="Unassembled WGS sequence"/>
</dbReference>
<dbReference type="KEGG" id="mlr:MELLADRAFT_113065"/>
<dbReference type="VEuPathDB" id="FungiDB:MELLADRAFT_113065"/>